<dbReference type="PANTHER" id="PTHR42734">
    <property type="entry name" value="METAL TRANSPORT SYSTEM ATP-BINDING PROTEIN TM_0124-RELATED"/>
    <property type="match status" value="1"/>
</dbReference>
<evidence type="ECO:0000313" key="7">
    <source>
        <dbReference type="Proteomes" id="UP000571183"/>
    </source>
</evidence>
<evidence type="ECO:0000259" key="5">
    <source>
        <dbReference type="PROSITE" id="PS50893"/>
    </source>
</evidence>
<dbReference type="SUPFAM" id="SSF52540">
    <property type="entry name" value="P-loop containing nucleoside triphosphate hydrolases"/>
    <property type="match status" value="1"/>
</dbReference>
<dbReference type="FunFam" id="3.40.50.300:FF:000134">
    <property type="entry name" value="Iron-enterobactin ABC transporter ATP-binding protein"/>
    <property type="match status" value="1"/>
</dbReference>
<reference evidence="6" key="1">
    <citation type="submission" date="2020-08" db="EMBL/GenBank/DDBJ databases">
        <title>Sequencing the genomes of 1000 actinobacteria strains.</title>
        <authorList>
            <person name="Klenk H.-P."/>
        </authorList>
    </citation>
    <scope>NUCLEOTIDE SEQUENCE [LARGE SCALE GENOMIC DNA]</scope>
    <source>
        <strain evidence="6">DSM 27064</strain>
    </source>
</reference>
<dbReference type="Gene3D" id="3.40.50.300">
    <property type="entry name" value="P-loop containing nucleotide triphosphate hydrolases"/>
    <property type="match status" value="1"/>
</dbReference>
<feature type="domain" description="ABC transporter" evidence="5">
    <location>
        <begin position="5"/>
        <end position="235"/>
    </location>
</feature>
<comment type="caution">
    <text evidence="6">The sequence shown here is derived from an EMBL/GenBank/DDBJ whole genome shotgun (WGS) entry which is preliminary data.</text>
</comment>
<protein>
    <submittedName>
        <fullName evidence="6">Manganese/zinc/iron transport system ATP-binding protein</fullName>
    </submittedName>
</protein>
<dbReference type="GO" id="GO:0016887">
    <property type="term" value="F:ATP hydrolysis activity"/>
    <property type="evidence" value="ECO:0007669"/>
    <property type="project" value="InterPro"/>
</dbReference>
<name>A0A840DGR1_9MICO</name>
<dbReference type="InterPro" id="IPR050153">
    <property type="entry name" value="Metal_Ion_Import_ABC"/>
</dbReference>
<evidence type="ECO:0000256" key="1">
    <source>
        <dbReference type="ARBA" id="ARBA00005417"/>
    </source>
</evidence>
<dbReference type="CDD" id="cd03235">
    <property type="entry name" value="ABC_Metallic_Cations"/>
    <property type="match status" value="1"/>
</dbReference>
<comment type="similarity">
    <text evidence="1">Belongs to the ABC transporter superfamily.</text>
</comment>
<dbReference type="RefSeq" id="WP_124824389.1">
    <property type="nucleotide sequence ID" value="NZ_JACIFD010000002.1"/>
</dbReference>
<dbReference type="AlphaFoldDB" id="A0A840DGR1"/>
<evidence type="ECO:0000313" key="6">
    <source>
        <dbReference type="EMBL" id="MBB4070883.1"/>
    </source>
</evidence>
<keyword evidence="4 6" id="KW-0067">ATP-binding</keyword>
<evidence type="ECO:0000256" key="3">
    <source>
        <dbReference type="ARBA" id="ARBA00022741"/>
    </source>
</evidence>
<dbReference type="SMART" id="SM00382">
    <property type="entry name" value="AAA"/>
    <property type="match status" value="1"/>
</dbReference>
<sequence>MQKALEITGLSVSYGSFLALHNVNIDFRSGSLTGIIGPNGAGKSTLVRAVLGLLKPQQGRVTFGGRPLSESYSQIGYVPQHASVDWDFPATVRDVVAMGTVGSPELQHRTARHTAVDRALALVGAEPFAAQAIGRLSGGQKQRTFLARALVKQPRLLILDEPFAGVDAPSENAIITALKQLQQAGTTIIIVHHDLSTVTSYFTDVVLVNRSVVAQGSTVTTFTQDNLSRTYGINLQGIQ</sequence>
<evidence type="ECO:0000256" key="2">
    <source>
        <dbReference type="ARBA" id="ARBA00022448"/>
    </source>
</evidence>
<accession>A0A840DGR1</accession>
<dbReference type="PROSITE" id="PS50893">
    <property type="entry name" value="ABC_TRANSPORTER_2"/>
    <property type="match status" value="1"/>
</dbReference>
<dbReference type="Pfam" id="PF00005">
    <property type="entry name" value="ABC_tran"/>
    <property type="match status" value="1"/>
</dbReference>
<keyword evidence="7" id="KW-1185">Reference proteome</keyword>
<keyword evidence="3" id="KW-0547">Nucleotide-binding</keyword>
<dbReference type="InterPro" id="IPR027417">
    <property type="entry name" value="P-loop_NTPase"/>
</dbReference>
<evidence type="ECO:0000256" key="4">
    <source>
        <dbReference type="ARBA" id="ARBA00022840"/>
    </source>
</evidence>
<dbReference type="Proteomes" id="UP000571183">
    <property type="component" value="Unassembled WGS sequence"/>
</dbReference>
<gene>
    <name evidence="6" type="ORF">F5897_000167</name>
</gene>
<dbReference type="InterPro" id="IPR003439">
    <property type="entry name" value="ABC_transporter-like_ATP-bd"/>
</dbReference>
<proteinExistence type="inferred from homology"/>
<dbReference type="EMBL" id="JACIFD010000002">
    <property type="protein sequence ID" value="MBB4070883.1"/>
    <property type="molecule type" value="Genomic_DNA"/>
</dbReference>
<keyword evidence="2" id="KW-0813">Transport</keyword>
<dbReference type="GO" id="GO:0005524">
    <property type="term" value="F:ATP binding"/>
    <property type="evidence" value="ECO:0007669"/>
    <property type="project" value="UniProtKB-KW"/>
</dbReference>
<dbReference type="InterPro" id="IPR003593">
    <property type="entry name" value="AAA+_ATPase"/>
</dbReference>
<organism evidence="6 7">
    <name type="scientific">Canibacter oris</name>
    <dbReference type="NCBI Taxonomy" id="1365628"/>
    <lineage>
        <taxon>Bacteria</taxon>
        <taxon>Bacillati</taxon>
        <taxon>Actinomycetota</taxon>
        <taxon>Actinomycetes</taxon>
        <taxon>Micrococcales</taxon>
        <taxon>Microbacteriaceae</taxon>
        <taxon>Canibacter</taxon>
    </lineage>
</organism>
<dbReference type="PANTHER" id="PTHR42734:SF5">
    <property type="entry name" value="IRON TRANSPORT SYSTEM ATP-BINDING PROTEIN HI_0361-RELATED"/>
    <property type="match status" value="1"/>
</dbReference>